<keyword evidence="1" id="KW-0812">Transmembrane</keyword>
<feature type="transmembrane region" description="Helical" evidence="1">
    <location>
        <begin position="53"/>
        <end position="71"/>
    </location>
</feature>
<keyword evidence="1" id="KW-0472">Membrane</keyword>
<dbReference type="PANTHER" id="PTHR13301">
    <property type="entry name" value="X-BOX TRANSCRIPTION FACTOR-RELATED"/>
    <property type="match status" value="1"/>
</dbReference>
<comment type="caution">
    <text evidence="2">The sequence shown here is derived from an EMBL/GenBank/DDBJ whole genome shotgun (WGS) entry which is preliminary data.</text>
</comment>
<protein>
    <submittedName>
        <fullName evidence="2">Uncharacterized protein</fullName>
    </submittedName>
</protein>
<gene>
    <name evidence="2" type="ORF">R3W88_032181</name>
</gene>
<organism evidence="2 3">
    <name type="scientific">Solanum pinnatisectum</name>
    <name type="common">tansyleaf nightshade</name>
    <dbReference type="NCBI Taxonomy" id="50273"/>
    <lineage>
        <taxon>Eukaryota</taxon>
        <taxon>Viridiplantae</taxon>
        <taxon>Streptophyta</taxon>
        <taxon>Embryophyta</taxon>
        <taxon>Tracheophyta</taxon>
        <taxon>Spermatophyta</taxon>
        <taxon>Magnoliopsida</taxon>
        <taxon>eudicotyledons</taxon>
        <taxon>Gunneridae</taxon>
        <taxon>Pentapetalae</taxon>
        <taxon>asterids</taxon>
        <taxon>lamiids</taxon>
        <taxon>Solanales</taxon>
        <taxon>Solanaceae</taxon>
        <taxon>Solanoideae</taxon>
        <taxon>Solaneae</taxon>
        <taxon>Solanum</taxon>
    </lineage>
</organism>
<keyword evidence="1" id="KW-1133">Transmembrane helix</keyword>
<name>A0AAV9LRW1_9SOLN</name>
<keyword evidence="3" id="KW-1185">Reference proteome</keyword>
<dbReference type="Proteomes" id="UP001311915">
    <property type="component" value="Unassembled WGS sequence"/>
</dbReference>
<dbReference type="AlphaFoldDB" id="A0AAV9LRW1"/>
<reference evidence="2 3" key="1">
    <citation type="submission" date="2023-10" db="EMBL/GenBank/DDBJ databases">
        <title>Genome-Wide Identification Analysis in wild type Solanum Pinnatisectum Reveals Some Genes Defensing Phytophthora Infestans.</title>
        <authorList>
            <person name="Sun C."/>
        </authorList>
    </citation>
    <scope>NUCLEOTIDE SEQUENCE [LARGE SCALE GENOMIC DNA]</scope>
    <source>
        <strain evidence="2">LQN</strain>
        <tissue evidence="2">Leaf</tissue>
    </source>
</reference>
<accession>A0AAV9LRW1</accession>
<sequence length="127" mass="14841">MGEQTLHLPLFESKEAKVKTIYKLFASTIFVGILLIWLYKLINMPSKGEFGRLAWICMFLAEICCGFFWIITQSLHWDVIYTYPYKNRLSLRYEENLPDIDIFVCTADPLMEPPTMVINTILSDHVI</sequence>
<evidence type="ECO:0000256" key="1">
    <source>
        <dbReference type="SAM" id="Phobius"/>
    </source>
</evidence>
<proteinExistence type="predicted"/>
<dbReference type="EMBL" id="JAWPEI010000005">
    <property type="protein sequence ID" value="KAK4727264.1"/>
    <property type="molecule type" value="Genomic_DNA"/>
</dbReference>
<evidence type="ECO:0000313" key="3">
    <source>
        <dbReference type="Proteomes" id="UP001311915"/>
    </source>
</evidence>
<feature type="transmembrane region" description="Helical" evidence="1">
    <location>
        <begin position="20"/>
        <end position="41"/>
    </location>
</feature>
<evidence type="ECO:0000313" key="2">
    <source>
        <dbReference type="EMBL" id="KAK4727264.1"/>
    </source>
</evidence>